<keyword evidence="1" id="KW-0812">Transmembrane</keyword>
<feature type="transmembrane region" description="Helical" evidence="1">
    <location>
        <begin position="173"/>
        <end position="190"/>
    </location>
</feature>
<dbReference type="EMBL" id="JBHUKU010000001">
    <property type="protein sequence ID" value="MFD2457048.1"/>
    <property type="molecule type" value="Genomic_DNA"/>
</dbReference>
<name>A0ABW5G6H2_9PSEU</name>
<keyword evidence="1" id="KW-0472">Membrane</keyword>
<protein>
    <submittedName>
        <fullName evidence="2">Uncharacterized protein</fullName>
    </submittedName>
</protein>
<feature type="transmembrane region" description="Helical" evidence="1">
    <location>
        <begin position="102"/>
        <end position="124"/>
    </location>
</feature>
<dbReference type="RefSeq" id="WP_345401997.1">
    <property type="nucleotide sequence ID" value="NZ_BAABHG010000013.1"/>
</dbReference>
<accession>A0ABW5G6H2</accession>
<dbReference type="Proteomes" id="UP001597419">
    <property type="component" value="Unassembled WGS sequence"/>
</dbReference>
<evidence type="ECO:0000256" key="1">
    <source>
        <dbReference type="SAM" id="Phobius"/>
    </source>
</evidence>
<keyword evidence="1" id="KW-1133">Transmembrane helix</keyword>
<sequence>MGGTRRRYWFPLALLGFAQLVLVAVELLWPSRVSSSAVSGFTNLQGVQMSRELVTALEVSPHVTSSVGYGWLWVLAVAVLGVAAWYFVLARRAGTPPRTGRFVLLVLGALVAVPLLDLLGFLQFRLDADVRGPMITTLALVLLAWFERSALVLVVTAVFVLVAVVFLPGLPGVLVSAVALLAGAFAALVAPAGPDPGTAADTA</sequence>
<feature type="transmembrane region" description="Helical" evidence="1">
    <location>
        <begin position="70"/>
        <end position="90"/>
    </location>
</feature>
<comment type="caution">
    <text evidence="2">The sequence shown here is derived from an EMBL/GenBank/DDBJ whole genome shotgun (WGS) entry which is preliminary data.</text>
</comment>
<reference evidence="3" key="1">
    <citation type="journal article" date="2019" name="Int. J. Syst. Evol. Microbiol.">
        <title>The Global Catalogue of Microorganisms (GCM) 10K type strain sequencing project: providing services to taxonomists for standard genome sequencing and annotation.</title>
        <authorList>
            <consortium name="The Broad Institute Genomics Platform"/>
            <consortium name="The Broad Institute Genome Sequencing Center for Infectious Disease"/>
            <person name="Wu L."/>
            <person name="Ma J."/>
        </authorList>
    </citation>
    <scope>NUCLEOTIDE SEQUENCE [LARGE SCALE GENOMIC DNA]</scope>
    <source>
        <strain evidence="3">CGMCC 4.7643</strain>
    </source>
</reference>
<organism evidence="2 3">
    <name type="scientific">Amycolatopsis samaneae</name>
    <dbReference type="NCBI Taxonomy" id="664691"/>
    <lineage>
        <taxon>Bacteria</taxon>
        <taxon>Bacillati</taxon>
        <taxon>Actinomycetota</taxon>
        <taxon>Actinomycetes</taxon>
        <taxon>Pseudonocardiales</taxon>
        <taxon>Pseudonocardiaceae</taxon>
        <taxon>Amycolatopsis</taxon>
    </lineage>
</organism>
<feature type="transmembrane region" description="Helical" evidence="1">
    <location>
        <begin position="151"/>
        <end position="167"/>
    </location>
</feature>
<proteinExistence type="predicted"/>
<evidence type="ECO:0000313" key="3">
    <source>
        <dbReference type="Proteomes" id="UP001597419"/>
    </source>
</evidence>
<evidence type="ECO:0000313" key="2">
    <source>
        <dbReference type="EMBL" id="MFD2457048.1"/>
    </source>
</evidence>
<keyword evidence="3" id="KW-1185">Reference proteome</keyword>
<gene>
    <name evidence="2" type="ORF">ACFSYJ_00485</name>
</gene>